<keyword evidence="3" id="KW-0560">Oxidoreductase</keyword>
<dbReference type="NCBIfam" id="NF006110">
    <property type="entry name" value="PRK08261.1"/>
    <property type="match status" value="1"/>
</dbReference>
<organism evidence="3 4">
    <name type="scientific">Streptomyces solicathayae</name>
    <dbReference type="NCBI Taxonomy" id="3081768"/>
    <lineage>
        <taxon>Bacteria</taxon>
        <taxon>Bacillati</taxon>
        <taxon>Actinomycetota</taxon>
        <taxon>Actinomycetes</taxon>
        <taxon>Kitasatosporales</taxon>
        <taxon>Streptomycetaceae</taxon>
        <taxon>Streptomyces</taxon>
    </lineage>
</organism>
<dbReference type="PANTHER" id="PTHR42760:SF78">
    <property type="entry name" value="3-OXOACYL-[ACYL-CARRIER-PROTEIN] REDUCTASE [NADH]"/>
    <property type="match status" value="1"/>
</dbReference>
<evidence type="ECO:0000259" key="2">
    <source>
        <dbReference type="SMART" id="SM00822"/>
    </source>
</evidence>
<dbReference type="InterPro" id="IPR036291">
    <property type="entry name" value="NAD(P)-bd_dom_sf"/>
</dbReference>
<dbReference type="EC" id="1.1.1.100" evidence="3"/>
<dbReference type="InterPro" id="IPR057326">
    <property type="entry name" value="KR_dom"/>
</dbReference>
<dbReference type="PROSITE" id="PS00061">
    <property type="entry name" value="ADH_SHORT"/>
    <property type="match status" value="1"/>
</dbReference>
<dbReference type="SUPFAM" id="SSF51735">
    <property type="entry name" value="NAD(P)-binding Rossmann-fold domains"/>
    <property type="match status" value="2"/>
</dbReference>
<dbReference type="Pfam" id="PF13561">
    <property type="entry name" value="adh_short_C2"/>
    <property type="match status" value="1"/>
</dbReference>
<dbReference type="Gene3D" id="3.40.50.720">
    <property type="entry name" value="NAD(P)-binding Rossmann-like Domain"/>
    <property type="match status" value="2"/>
</dbReference>
<name>A0ABZ0LTN3_9ACTN</name>
<evidence type="ECO:0000313" key="4">
    <source>
        <dbReference type="Proteomes" id="UP001301731"/>
    </source>
</evidence>
<dbReference type="EMBL" id="CP137573">
    <property type="protein sequence ID" value="WOX22804.1"/>
    <property type="molecule type" value="Genomic_DNA"/>
</dbReference>
<comment type="similarity">
    <text evidence="1">Belongs to the short-chain dehydrogenases/reductases (SDR) family.</text>
</comment>
<reference evidence="3 4" key="1">
    <citation type="submission" date="2023-10" db="EMBL/GenBank/DDBJ databases">
        <title>The genome sequence of Streptomyces sp. HUAS YS2.</title>
        <authorList>
            <person name="Mo P."/>
        </authorList>
    </citation>
    <scope>NUCLEOTIDE SEQUENCE [LARGE SCALE GENOMIC DNA]</scope>
    <source>
        <strain evidence="3 4">HUAS YS2</strain>
    </source>
</reference>
<gene>
    <name evidence="3" type="ORF">R2D22_15920</name>
</gene>
<accession>A0ABZ0LTN3</accession>
<dbReference type="Proteomes" id="UP001301731">
    <property type="component" value="Chromosome"/>
</dbReference>
<sequence length="441" mass="45095">MADRYLHFTGTSAGRFLTRRLGLPQPAALHRWSAERPRLEGSLLHLTAGRSTHTEELDAVLARTGLTRTTDTAAGAVAAVVLDATGVADAAGLAEVHAALHPVVRSVAASGRIVVLGAPPSTTDHHQASAQQGLEGFVRSLGKEVGKGVTVNLVRLEGGAAAAESTLRFLLSPKSAYVSGQVVTVGDAEPEAVGDRDRPLAGRTALVTGSARGIGAAVAETLARDGARLICLDVPQAAEDLERTAARLGGEALALDITAADAAERIAAAAPDGALDILIHNAGITRDRRLANMPADRWASVIAVNLTSVLDTTDALLKAGTLRHGGRIVATASIAGLAGNNGQTNYAASKAGIVGLVRSLAPRAYAEHGVTVNAVAPGFIETKMTAAVPLFIREAGRRMNSLAQGGLPVDVAETTAWLAHPASAPVNGQTVRVCGQSLLGA</sequence>
<dbReference type="InterPro" id="IPR020904">
    <property type="entry name" value="Sc_DH/Rdtase_CS"/>
</dbReference>
<keyword evidence="4" id="KW-1185">Reference proteome</keyword>
<dbReference type="RefSeq" id="WP_318104086.1">
    <property type="nucleotide sequence ID" value="NZ_CP137573.1"/>
</dbReference>
<dbReference type="PRINTS" id="PR00081">
    <property type="entry name" value="GDHRDH"/>
</dbReference>
<evidence type="ECO:0000313" key="3">
    <source>
        <dbReference type="EMBL" id="WOX22804.1"/>
    </source>
</evidence>
<dbReference type="SMART" id="SM00822">
    <property type="entry name" value="PKS_KR"/>
    <property type="match status" value="1"/>
</dbReference>
<feature type="domain" description="Ketoreductase" evidence="2">
    <location>
        <begin position="203"/>
        <end position="378"/>
    </location>
</feature>
<protein>
    <submittedName>
        <fullName evidence="3">3-oxoacyl-ACP reductase</fullName>
        <ecNumber evidence="3">1.1.1.100</ecNumber>
    </submittedName>
</protein>
<dbReference type="GO" id="GO:0004316">
    <property type="term" value="F:3-oxoacyl-[acyl-carrier-protein] reductase (NADPH) activity"/>
    <property type="evidence" value="ECO:0007669"/>
    <property type="project" value="UniProtKB-EC"/>
</dbReference>
<dbReference type="InterPro" id="IPR002347">
    <property type="entry name" value="SDR_fam"/>
</dbReference>
<evidence type="ECO:0000256" key="1">
    <source>
        <dbReference type="ARBA" id="ARBA00006484"/>
    </source>
</evidence>
<dbReference type="PRINTS" id="PR00080">
    <property type="entry name" value="SDRFAMILY"/>
</dbReference>
<dbReference type="PANTHER" id="PTHR42760">
    <property type="entry name" value="SHORT-CHAIN DEHYDROGENASES/REDUCTASES FAMILY MEMBER"/>
    <property type="match status" value="1"/>
</dbReference>
<proteinExistence type="inferred from homology"/>